<dbReference type="PANTHER" id="PTHR31451">
    <property type="match status" value="1"/>
</dbReference>
<proteinExistence type="predicted"/>
<reference evidence="1" key="1">
    <citation type="submission" date="2019-11" db="EMBL/GenBank/DDBJ databases">
        <authorList>
            <person name="Feng L."/>
        </authorList>
    </citation>
    <scope>NUCLEOTIDE SEQUENCE</scope>
    <source>
        <strain evidence="1">BintestinalisLFYP9</strain>
    </source>
</reference>
<evidence type="ECO:0008006" key="2">
    <source>
        <dbReference type="Google" id="ProtNLM"/>
    </source>
</evidence>
<gene>
    <name evidence="1" type="ORF">BILFYP9_01533</name>
</gene>
<name>A0A6N2TCT1_9BACE</name>
<dbReference type="EMBL" id="CACRSU010000014">
    <property type="protein sequence ID" value="VYT03624.1"/>
    <property type="molecule type" value="Genomic_DNA"/>
</dbReference>
<organism evidence="1">
    <name type="scientific">Bacteroides intestinalis</name>
    <dbReference type="NCBI Taxonomy" id="329854"/>
    <lineage>
        <taxon>Bacteria</taxon>
        <taxon>Pseudomonadati</taxon>
        <taxon>Bacteroidota</taxon>
        <taxon>Bacteroidia</taxon>
        <taxon>Bacteroidales</taxon>
        <taxon>Bacteroidaceae</taxon>
        <taxon>Bacteroides</taxon>
    </lineage>
</organism>
<dbReference type="InterPro" id="IPR017853">
    <property type="entry name" value="GH"/>
</dbReference>
<protein>
    <recommendedName>
        <fullName evidence="2">Glycoside hydrolase family 5 domain-containing protein</fullName>
    </recommendedName>
</protein>
<dbReference type="InterPro" id="IPR045053">
    <property type="entry name" value="MAN-like"/>
</dbReference>
<accession>A0A6N2TCT1</accession>
<dbReference type="Gene3D" id="3.20.20.80">
    <property type="entry name" value="Glycosidases"/>
    <property type="match status" value="1"/>
</dbReference>
<dbReference type="GO" id="GO:0004553">
    <property type="term" value="F:hydrolase activity, hydrolyzing O-glycosyl compounds"/>
    <property type="evidence" value="ECO:0007669"/>
    <property type="project" value="InterPro"/>
</dbReference>
<sequence length="893" mass="100654">MLIISVCPFCFLLCPISALMNNSTPLLLSTEKQLEFDDMQRHILILITCLLAVVAPAQNKVQKSVPTIYVDAGGVMRWSDTKKEASFFGVNYTLPFAHAYRAMGYLGVDRKAAIDRDVYHMARLGLNAYRIHVWDVEISDAEGNLLENEHLELLDYLIHKLQERGIRTVITAQTNFGNGYPERNQPTSGFSSHYDKCAVHSDAEAIVAQEKYIAALVRHVNPYTGYAYKDDPYVVGFEINNEPCHPGTVAETHNYINKMLSALKRAGNRKPVFYNVSHNQHVVEAYYSTAIQGTTYQWYPIGLVSGHTRKGNFLPSVDRYDIPFSNLKGFDKKTRIVYEFDPADILYSYMYPATVRTFRTAGFQWITQFAYDPIDMAAYNTEYQTHYLNVAYTPNKAIGLMIAAEVAQKVGRGESFGSYPADTLFNDFRVSYVQDLSELNDGEKFYYSNTTQTRPKDISQLRAIAGCGTSPVVNYEGTGVYWLDRLEEGVWRLEVMPDAVQVSDPFTRPSLDKEVMRIVSGAWDMTLNLPDLGKQFRVNGLNNGNTFSSQAANGKISTLHPGVYLLQREGISASGKWTADAHWQNITLGEYVRPSISDNKGFTVTHSPAKTVDVGKELQIEAIVAGHEMPDSVIIYTDKISFWNEKNPYLKMNHTGGYTYRATVPATEIKEGCFRYNIVICQGDRRQTFPSGVARSPLDWDYTSATLWETNVVAPEKSLSLLEIVDADSKLETYTMPGWSRTNRRLIQNAPTEKPTLRITFESKDKAPVFVLRRYIKDDIDGRPERLASCRTLCIHAKKIPEGLKAGFITSDGYTYLASCAAATDGIIRVPLQDLKQTNTALLPYVYPVFLDNYFRPQTEIPFKVEGIETLELSFDGVAEKSTEIEIGSIWLE</sequence>
<dbReference type="AlphaFoldDB" id="A0A6N2TCT1"/>
<evidence type="ECO:0000313" key="1">
    <source>
        <dbReference type="EMBL" id="VYT03624.1"/>
    </source>
</evidence>
<dbReference type="SUPFAM" id="SSF51445">
    <property type="entry name" value="(Trans)glycosidases"/>
    <property type="match status" value="1"/>
</dbReference>